<feature type="binding site" evidence="10">
    <location>
        <position position="57"/>
    </location>
    <ligand>
        <name>iminosuccinate</name>
        <dbReference type="ChEBI" id="CHEBI:77875"/>
    </ligand>
</feature>
<comment type="caution">
    <text evidence="11">The sequence shown here is derived from an EMBL/GenBank/DDBJ whole genome shotgun (WGS) entry which is preliminary data.</text>
</comment>
<dbReference type="RefSeq" id="WP_053777788.1">
    <property type="nucleotide sequence ID" value="NZ_JAADZU010000024.1"/>
</dbReference>
<keyword evidence="5 10" id="KW-0662">Pyridine nucleotide biosynthesis</keyword>
<accession>A0A7K3LNI2</accession>
<comment type="subcellular location">
    <subcellularLocation>
        <location evidence="10">Cytoplasm</location>
    </subcellularLocation>
</comment>
<keyword evidence="4 10" id="KW-0963">Cytoplasm</keyword>
<dbReference type="EC" id="2.5.1.72" evidence="2 10"/>
<dbReference type="InterPro" id="IPR036094">
    <property type="entry name" value="NadA_sf"/>
</dbReference>
<feature type="binding site" evidence="10">
    <location>
        <begin position="145"/>
        <end position="147"/>
    </location>
    <ligand>
        <name>iminosuccinate</name>
        <dbReference type="ChEBI" id="CHEBI:77875"/>
    </ligand>
</feature>
<protein>
    <recommendedName>
        <fullName evidence="2 10">Quinolinate synthase</fullName>
        <ecNumber evidence="2 10">2.5.1.72</ecNumber>
    </recommendedName>
</protein>
<dbReference type="FunFam" id="3.40.50.10800:FF:000007">
    <property type="entry name" value="Quinolinate synthase A"/>
    <property type="match status" value="1"/>
</dbReference>
<dbReference type="GO" id="GO:0046872">
    <property type="term" value="F:metal ion binding"/>
    <property type="evidence" value="ECO:0007669"/>
    <property type="project" value="UniProtKB-KW"/>
</dbReference>
<comment type="cofactor">
    <cofactor evidence="10">
        <name>[4Fe-4S] cluster</name>
        <dbReference type="ChEBI" id="CHEBI:49883"/>
    </cofactor>
    <text evidence="10">Binds 1 [4Fe-4S] cluster per subunit.</text>
</comment>
<dbReference type="InterPro" id="IPR023066">
    <property type="entry name" value="Quinolinate_synth_type2"/>
</dbReference>
<keyword evidence="7 10" id="KW-0479">Metal-binding</keyword>
<organism evidence="11 12">
    <name type="scientific">Gordonia desulfuricans</name>
    <dbReference type="NCBI Taxonomy" id="89051"/>
    <lineage>
        <taxon>Bacteria</taxon>
        <taxon>Bacillati</taxon>
        <taxon>Actinomycetota</taxon>
        <taxon>Actinomycetes</taxon>
        <taxon>Mycobacteriales</taxon>
        <taxon>Gordoniaceae</taxon>
        <taxon>Gordonia</taxon>
    </lineage>
</organism>
<comment type="catalytic activity">
    <reaction evidence="10">
        <text>iminosuccinate + dihydroxyacetone phosphate = quinolinate + phosphate + 2 H2O + H(+)</text>
        <dbReference type="Rhea" id="RHEA:25888"/>
        <dbReference type="ChEBI" id="CHEBI:15377"/>
        <dbReference type="ChEBI" id="CHEBI:15378"/>
        <dbReference type="ChEBI" id="CHEBI:29959"/>
        <dbReference type="ChEBI" id="CHEBI:43474"/>
        <dbReference type="ChEBI" id="CHEBI:57642"/>
        <dbReference type="ChEBI" id="CHEBI:77875"/>
        <dbReference type="EC" id="2.5.1.72"/>
    </reaction>
</comment>
<dbReference type="PANTHER" id="PTHR30573">
    <property type="entry name" value="QUINOLINATE SYNTHETASE A"/>
    <property type="match status" value="1"/>
</dbReference>
<feature type="binding site" evidence="10">
    <location>
        <position position="260"/>
    </location>
    <ligand>
        <name>iminosuccinate</name>
        <dbReference type="ChEBI" id="CHEBI:77875"/>
    </ligand>
</feature>
<comment type="pathway">
    <text evidence="1 10">Cofactor biosynthesis; NAD(+) biosynthesis; quinolinate from iminoaspartate: step 1/1.</text>
</comment>
<evidence type="ECO:0000256" key="2">
    <source>
        <dbReference type="ARBA" id="ARBA00012669"/>
    </source>
</evidence>
<dbReference type="Gene3D" id="3.40.50.10800">
    <property type="entry name" value="NadA-like"/>
    <property type="match status" value="3"/>
</dbReference>
<dbReference type="EMBL" id="JAADZU010000024">
    <property type="protein sequence ID" value="NDK89810.1"/>
    <property type="molecule type" value="Genomic_DNA"/>
</dbReference>
<reference evidence="11 12" key="1">
    <citation type="submission" date="2020-01" db="EMBL/GenBank/DDBJ databases">
        <title>Investigation of new actinobacteria for the biodesulphurisation of diesel fuel.</title>
        <authorList>
            <person name="Athi Narayanan S.M."/>
        </authorList>
    </citation>
    <scope>NUCLEOTIDE SEQUENCE [LARGE SCALE GENOMIC DNA]</scope>
    <source>
        <strain evidence="11 12">213E</strain>
    </source>
</reference>
<dbReference type="Proteomes" id="UP000466307">
    <property type="component" value="Unassembled WGS sequence"/>
</dbReference>
<dbReference type="AlphaFoldDB" id="A0A7K3LNI2"/>
<feature type="binding site" evidence="10">
    <location>
        <begin position="232"/>
        <end position="234"/>
    </location>
    <ligand>
        <name>iminosuccinate</name>
        <dbReference type="ChEBI" id="CHEBI:77875"/>
    </ligand>
</feature>
<evidence type="ECO:0000256" key="3">
    <source>
        <dbReference type="ARBA" id="ARBA00022485"/>
    </source>
</evidence>
<dbReference type="NCBIfam" id="NF006879">
    <property type="entry name" value="PRK09375.1-4"/>
    <property type="match status" value="1"/>
</dbReference>
<evidence type="ECO:0000256" key="8">
    <source>
        <dbReference type="ARBA" id="ARBA00023004"/>
    </source>
</evidence>
<evidence type="ECO:0000313" key="12">
    <source>
        <dbReference type="Proteomes" id="UP000466307"/>
    </source>
</evidence>
<sequence length="354" mass="37832">MSITSDRPAVTESTASAAADMQWIDGPGGFTGVEPTLEWAEEVRRLAKARNATLLAHNYELPAIQDVADHVGDSLALSRIAAEVDSDEIVFCGVHFMAETAKILSPDKRVLIPDARAGCSLADSITADELRAWKDEFPDAMVVSYVNTTAEVKGLTDICCTSSNAVDVVASIDPDRDVLFLPDQFLGAHVKRETGRDNIHIWAGECHVHAGINGDELTEQAAAHPDADLFIHPECGCATSALYLAGEGAVPDDRVKILSTGGMIDAARETGAKQVLVATEIGMLHQLRKAAPGIDFQAVNDRASCPYMKMITPAALLRALREGRDEVFVADDVAARARQSVERMISIGNPGSGE</sequence>
<evidence type="ECO:0000256" key="7">
    <source>
        <dbReference type="ARBA" id="ARBA00022723"/>
    </source>
</evidence>
<feature type="binding site" evidence="10">
    <location>
        <position position="119"/>
    </location>
    <ligand>
        <name>[4Fe-4S] cluster</name>
        <dbReference type="ChEBI" id="CHEBI:49883"/>
    </ligand>
</feature>
<evidence type="ECO:0000256" key="4">
    <source>
        <dbReference type="ARBA" id="ARBA00022490"/>
    </source>
</evidence>
<evidence type="ECO:0000256" key="10">
    <source>
        <dbReference type="HAMAP-Rule" id="MF_00568"/>
    </source>
</evidence>
<dbReference type="NCBIfam" id="TIGR00550">
    <property type="entry name" value="nadA"/>
    <property type="match status" value="1"/>
</dbReference>
<comment type="similarity">
    <text evidence="10">Belongs to the quinolinate synthase family. Type 2 subfamily.</text>
</comment>
<dbReference type="Pfam" id="PF02445">
    <property type="entry name" value="NadA"/>
    <property type="match status" value="1"/>
</dbReference>
<dbReference type="HAMAP" id="MF_00568">
    <property type="entry name" value="NadA_type2"/>
    <property type="match status" value="1"/>
</dbReference>
<name>A0A7K3LNI2_9ACTN</name>
<keyword evidence="9 10" id="KW-0411">Iron-sulfur</keyword>
<gene>
    <name evidence="10 11" type="primary">nadA</name>
    <name evidence="11" type="ORF">GYA93_09495</name>
</gene>
<evidence type="ECO:0000256" key="6">
    <source>
        <dbReference type="ARBA" id="ARBA00022679"/>
    </source>
</evidence>
<dbReference type="UniPathway" id="UPA00253">
    <property type="reaction ID" value="UER00327"/>
</dbReference>
<dbReference type="SUPFAM" id="SSF142754">
    <property type="entry name" value="NadA-like"/>
    <property type="match status" value="1"/>
</dbReference>
<feature type="binding site" evidence="10">
    <location>
        <position position="305"/>
    </location>
    <ligand>
        <name>[4Fe-4S] cluster</name>
        <dbReference type="ChEBI" id="CHEBI:49883"/>
    </ligand>
</feature>
<keyword evidence="6 10" id="KW-0808">Transferase</keyword>
<dbReference type="InterPro" id="IPR003473">
    <property type="entry name" value="NadA"/>
</dbReference>
<keyword evidence="12" id="KW-1185">Reference proteome</keyword>
<feature type="binding site" evidence="10">
    <location>
        <position position="162"/>
    </location>
    <ligand>
        <name>iminosuccinate</name>
        <dbReference type="ChEBI" id="CHEBI:77875"/>
    </ligand>
</feature>
<dbReference type="GO" id="GO:0051539">
    <property type="term" value="F:4 iron, 4 sulfur cluster binding"/>
    <property type="evidence" value="ECO:0007669"/>
    <property type="project" value="UniProtKB-KW"/>
</dbReference>
<dbReference type="GO" id="GO:0034628">
    <property type="term" value="P:'de novo' NAD+ biosynthetic process from L-aspartate"/>
    <property type="evidence" value="ECO:0007669"/>
    <property type="project" value="TreeGrafter"/>
</dbReference>
<evidence type="ECO:0000313" key="11">
    <source>
        <dbReference type="EMBL" id="NDK89810.1"/>
    </source>
</evidence>
<keyword evidence="3 10" id="KW-0004">4Fe-4S</keyword>
<feature type="binding site" evidence="10">
    <location>
        <position position="206"/>
    </location>
    <ligand>
        <name>[4Fe-4S] cluster</name>
        <dbReference type="ChEBI" id="CHEBI:49883"/>
    </ligand>
</feature>
<dbReference type="NCBIfam" id="NF006878">
    <property type="entry name" value="PRK09375.1-2"/>
    <property type="match status" value="1"/>
</dbReference>
<dbReference type="GO" id="GO:0008987">
    <property type="term" value="F:quinolinate synthetase A activity"/>
    <property type="evidence" value="ECO:0007669"/>
    <property type="project" value="UniProtKB-UniRule"/>
</dbReference>
<dbReference type="GO" id="GO:0005829">
    <property type="term" value="C:cytosol"/>
    <property type="evidence" value="ECO:0007669"/>
    <property type="project" value="TreeGrafter"/>
</dbReference>
<evidence type="ECO:0000256" key="1">
    <source>
        <dbReference type="ARBA" id="ARBA00005065"/>
    </source>
</evidence>
<proteinExistence type="inferred from homology"/>
<keyword evidence="8 10" id="KW-0408">Iron</keyword>
<feature type="binding site" evidence="10">
    <location>
        <position position="74"/>
    </location>
    <ligand>
        <name>iminosuccinate</name>
        <dbReference type="ChEBI" id="CHEBI:77875"/>
    </ligand>
</feature>
<evidence type="ECO:0000256" key="9">
    <source>
        <dbReference type="ARBA" id="ARBA00023014"/>
    </source>
</evidence>
<comment type="function">
    <text evidence="10">Catalyzes the condensation of iminoaspartate with dihydroxyacetone phosphate to form quinolinate.</text>
</comment>
<dbReference type="PANTHER" id="PTHR30573:SF0">
    <property type="entry name" value="QUINOLINATE SYNTHASE, CHLOROPLASTIC"/>
    <property type="match status" value="1"/>
</dbReference>
<evidence type="ECO:0000256" key="5">
    <source>
        <dbReference type="ARBA" id="ARBA00022642"/>
    </source>
</evidence>